<dbReference type="InterPro" id="IPR027304">
    <property type="entry name" value="Trigger_fact/SurA_dom_sf"/>
</dbReference>
<dbReference type="PANTHER" id="PTHR47529:SF1">
    <property type="entry name" value="PERIPLASMIC CHAPERONE PPID"/>
    <property type="match status" value="1"/>
</dbReference>
<dbReference type="Gene3D" id="1.10.4030.10">
    <property type="entry name" value="Porin chaperone SurA, peptide-binding domain"/>
    <property type="match status" value="1"/>
</dbReference>
<dbReference type="Pfam" id="PF13145">
    <property type="entry name" value="Rotamase_2"/>
    <property type="match status" value="1"/>
</dbReference>
<keyword evidence="6" id="KW-0143">Chaperone</keyword>
<keyword evidence="3" id="KW-0812">Transmembrane</keyword>
<evidence type="ECO:0000313" key="9">
    <source>
        <dbReference type="EMBL" id="MQY41544.1"/>
    </source>
</evidence>
<evidence type="ECO:0000259" key="8">
    <source>
        <dbReference type="Pfam" id="PF13145"/>
    </source>
</evidence>
<evidence type="ECO:0000256" key="1">
    <source>
        <dbReference type="ARBA" id="ARBA00004401"/>
    </source>
</evidence>
<keyword evidence="2" id="KW-1003">Cell membrane</keyword>
<dbReference type="GO" id="GO:0005886">
    <property type="term" value="C:plasma membrane"/>
    <property type="evidence" value="ECO:0007669"/>
    <property type="project" value="UniProtKB-SubCell"/>
</dbReference>
<dbReference type="SUPFAM" id="SSF109998">
    <property type="entry name" value="Triger factor/SurA peptide-binding domain-like"/>
    <property type="match status" value="1"/>
</dbReference>
<proteinExistence type="inferred from homology"/>
<keyword evidence="4" id="KW-1133">Transmembrane helix</keyword>
<evidence type="ECO:0000256" key="2">
    <source>
        <dbReference type="ARBA" id="ARBA00022475"/>
    </source>
</evidence>
<dbReference type="GO" id="GO:0003755">
    <property type="term" value="F:peptidyl-prolyl cis-trans isomerase activity"/>
    <property type="evidence" value="ECO:0007669"/>
    <property type="project" value="InterPro"/>
</dbReference>
<evidence type="ECO:0000256" key="4">
    <source>
        <dbReference type="ARBA" id="ARBA00022989"/>
    </source>
</evidence>
<reference evidence="9 10" key="1">
    <citation type="submission" date="2019-10" db="EMBL/GenBank/DDBJ databases">
        <title>Epibacterium sp. nov., isolated from seawater.</title>
        <authorList>
            <person name="Zhang X."/>
            <person name="Li N."/>
        </authorList>
    </citation>
    <scope>NUCLEOTIDE SEQUENCE [LARGE SCALE GENOMIC DNA]</scope>
    <source>
        <strain evidence="9 10">SM1969</strain>
    </source>
</reference>
<dbReference type="InterPro" id="IPR052029">
    <property type="entry name" value="PpiD_chaperone"/>
</dbReference>
<name>A0A844AT29_9RHOB</name>
<organism evidence="9 10">
    <name type="scientific">Tritonibacter aquimaris</name>
    <dbReference type="NCBI Taxonomy" id="2663379"/>
    <lineage>
        <taxon>Bacteria</taxon>
        <taxon>Pseudomonadati</taxon>
        <taxon>Pseudomonadota</taxon>
        <taxon>Alphaproteobacteria</taxon>
        <taxon>Rhodobacterales</taxon>
        <taxon>Paracoccaceae</taxon>
        <taxon>Tritonibacter</taxon>
    </lineage>
</organism>
<feature type="domain" description="PpiC" evidence="8">
    <location>
        <begin position="241"/>
        <end position="360"/>
    </location>
</feature>
<evidence type="ECO:0000256" key="7">
    <source>
        <dbReference type="ARBA" id="ARBA00038408"/>
    </source>
</evidence>
<dbReference type="EMBL" id="WIXK01000001">
    <property type="protein sequence ID" value="MQY41544.1"/>
    <property type="molecule type" value="Genomic_DNA"/>
</dbReference>
<dbReference type="InterPro" id="IPR000297">
    <property type="entry name" value="PPIase_PpiC"/>
</dbReference>
<evidence type="ECO:0000313" key="10">
    <source>
        <dbReference type="Proteomes" id="UP000436694"/>
    </source>
</evidence>
<protein>
    <submittedName>
        <fullName evidence="9">Peptidylprolyl isomerase</fullName>
    </submittedName>
</protein>
<evidence type="ECO:0000256" key="6">
    <source>
        <dbReference type="ARBA" id="ARBA00023186"/>
    </source>
</evidence>
<keyword evidence="9" id="KW-0413">Isomerase</keyword>
<dbReference type="SUPFAM" id="SSF54534">
    <property type="entry name" value="FKBP-like"/>
    <property type="match status" value="1"/>
</dbReference>
<accession>A0A844AT29</accession>
<keyword evidence="10" id="KW-1185">Reference proteome</keyword>
<dbReference type="PANTHER" id="PTHR47529">
    <property type="entry name" value="PEPTIDYL-PROLYL CIS-TRANS ISOMERASE D"/>
    <property type="match status" value="1"/>
</dbReference>
<gene>
    <name evidence="9" type="ORF">GG681_02745</name>
</gene>
<keyword evidence="5" id="KW-0472">Membrane</keyword>
<evidence type="ECO:0000256" key="3">
    <source>
        <dbReference type="ARBA" id="ARBA00022692"/>
    </source>
</evidence>
<comment type="subcellular location">
    <subcellularLocation>
        <location evidence="1">Cell membrane</location>
        <topology evidence="1">Single-pass type II membrane protein</topology>
    </subcellularLocation>
</comment>
<dbReference type="Pfam" id="PF13624">
    <property type="entry name" value="SurA_N_3"/>
    <property type="match status" value="1"/>
</dbReference>
<dbReference type="Proteomes" id="UP000436694">
    <property type="component" value="Unassembled WGS sequence"/>
</dbReference>
<comment type="caution">
    <text evidence="9">The sequence shown here is derived from an EMBL/GenBank/DDBJ whole genome shotgun (WGS) entry which is preliminary data.</text>
</comment>
<dbReference type="AlphaFoldDB" id="A0A844AT29"/>
<sequence>MKQLSKTFVWILMGMLIVGLAGFGAVNFTSSATAVAIVGDEEVSINDYARELQREQRALQAQTGQAMTISQLVELGMDRAVLSQLVSIAAIDNEVSRIGISTGDHNLQREISQIDAFQGINGQFDREAYAFALQNAGLSEREFEEDIRKETARTILQGSVLSGVKMPALLKDTLLDYVGARRSFSYVLLDENDAVLTAELPETAELRVFYDENIADFTLPETKVITYVHLTPEMMLEEVQVDDAAIQALFDQRSAEYQQPERRLVERLVFGDQASADHAKAQLDLGGTLFETLVADRGLTLQDVDLGDVTRDALGDAGDAIFAADVDAVVGPLPSDLGPALYRVNGKLAARNTTLDEVRDVLQREVASDRARRLVEARAEDLEDLLAGGTTLEELADSDGLALATLNWTTVSSDDIAAYEGFRARAAAVTVDDFPTIDFLDDGSIYAVRLDEILPPRPAQFDTIENDVLAAWQAQRTRTALAAQANALMQAANAADGFAEDAEVVTETGLTRTAYLDQTPATLVNDVFDMNVGEYRVIAGTENTAVVRLDALLEPSQNDELELLSSAIEAQLDQALASALFDALATDLRIKAEPRVNEQALSAVQANFH</sequence>
<comment type="similarity">
    <text evidence="7">Belongs to the PpiD chaperone family.</text>
</comment>
<evidence type="ECO:0000256" key="5">
    <source>
        <dbReference type="ARBA" id="ARBA00023136"/>
    </source>
</evidence>